<dbReference type="OrthoDB" id="9766150at2"/>
<evidence type="ECO:0000256" key="6">
    <source>
        <dbReference type="ARBA" id="ARBA00023211"/>
    </source>
</evidence>
<dbReference type="Pfam" id="PF01368">
    <property type="entry name" value="DHH"/>
    <property type="match status" value="1"/>
</dbReference>
<name>A0A1L3GIQ6_SYNAC</name>
<comment type="cofactor">
    <cofactor evidence="1">
        <name>Mn(2+)</name>
        <dbReference type="ChEBI" id="CHEBI:29035"/>
    </cofactor>
</comment>
<dbReference type="SUPFAM" id="SSF75138">
    <property type="entry name" value="HprK N-terminal domain-like"/>
    <property type="match status" value="1"/>
</dbReference>
<keyword evidence="4" id="KW-0479">Metal-binding</keyword>
<dbReference type="NCBIfam" id="NF011445">
    <property type="entry name" value="PRK14869.2-1"/>
    <property type="match status" value="1"/>
</dbReference>
<dbReference type="STRING" id="29542.A6070_06945"/>
<dbReference type="SUPFAM" id="SSF64182">
    <property type="entry name" value="DHH phosphoesterases"/>
    <property type="match status" value="1"/>
</dbReference>
<evidence type="ECO:0000259" key="10">
    <source>
        <dbReference type="PROSITE" id="PS51371"/>
    </source>
</evidence>
<dbReference type="Pfam" id="PF02833">
    <property type="entry name" value="DHHA2"/>
    <property type="match status" value="1"/>
</dbReference>
<comment type="catalytic activity">
    <reaction evidence="8">
        <text>diphosphate + H2O = 2 phosphate + H(+)</text>
        <dbReference type="Rhea" id="RHEA:24576"/>
        <dbReference type="ChEBI" id="CHEBI:15377"/>
        <dbReference type="ChEBI" id="CHEBI:15378"/>
        <dbReference type="ChEBI" id="CHEBI:33019"/>
        <dbReference type="ChEBI" id="CHEBI:43474"/>
        <dbReference type="EC" id="3.6.1.1"/>
    </reaction>
</comment>
<reference evidence="11 12" key="1">
    <citation type="journal article" date="2017" name="Genome Announc.">
        <title>Complete Genome Sequences of Two Acetylene-Fermenting Pelobacter acetylenicus Strains.</title>
        <authorList>
            <person name="Sutton J.M."/>
            <person name="Baesman S.M."/>
            <person name="Fierst J.L."/>
            <person name="Poret-Peterson A.T."/>
            <person name="Oremland R.S."/>
            <person name="Dunlap D.S."/>
            <person name="Akob D.M."/>
        </authorList>
    </citation>
    <scope>NUCLEOTIDE SEQUENCE [LARGE SCALE GENOMIC DNA]</scope>
    <source>
        <strain evidence="11 12">DSM 3247</strain>
    </source>
</reference>
<dbReference type="InterPro" id="IPR028979">
    <property type="entry name" value="Ser_kin/Pase_Hpr-like_N_sf"/>
</dbReference>
<keyword evidence="6" id="KW-0464">Manganese</keyword>
<proteinExistence type="predicted"/>
<dbReference type="AlphaFoldDB" id="A0A1L3GIQ6"/>
<dbReference type="InterPro" id="IPR001667">
    <property type="entry name" value="DDH_dom"/>
</dbReference>
<dbReference type="PROSITE" id="PS51371">
    <property type="entry name" value="CBS"/>
    <property type="match status" value="1"/>
</dbReference>
<dbReference type="NCBIfam" id="NF011443">
    <property type="entry name" value="PRK14869.1-5"/>
    <property type="match status" value="1"/>
</dbReference>
<dbReference type="SUPFAM" id="SSF54631">
    <property type="entry name" value="CBS-domain pair"/>
    <property type="match status" value="1"/>
</dbReference>
<dbReference type="PANTHER" id="PTHR12112:SF22">
    <property type="entry name" value="MANGANESE-DEPENDENT INORGANIC PYROPHOSPHATASE-RELATED"/>
    <property type="match status" value="1"/>
</dbReference>
<dbReference type="GO" id="GO:0005737">
    <property type="term" value="C:cytoplasm"/>
    <property type="evidence" value="ECO:0007669"/>
    <property type="project" value="InterPro"/>
</dbReference>
<dbReference type="GO" id="GO:0046872">
    <property type="term" value="F:metal ion binding"/>
    <property type="evidence" value="ECO:0007669"/>
    <property type="project" value="UniProtKB-KW"/>
</dbReference>
<dbReference type="NCBIfam" id="NF011442">
    <property type="entry name" value="PRK14869.1-4"/>
    <property type="match status" value="1"/>
</dbReference>
<evidence type="ECO:0000256" key="9">
    <source>
        <dbReference type="PROSITE-ProRule" id="PRU00703"/>
    </source>
</evidence>
<dbReference type="InterPro" id="IPR038222">
    <property type="entry name" value="DHHA2_dom_sf"/>
</dbReference>
<dbReference type="KEGG" id="pace:A6070_06945"/>
<evidence type="ECO:0000256" key="7">
    <source>
        <dbReference type="ARBA" id="ARBA00032535"/>
    </source>
</evidence>
<dbReference type="PANTHER" id="PTHR12112">
    <property type="entry name" value="BNIP - RELATED"/>
    <property type="match status" value="1"/>
</dbReference>
<dbReference type="GO" id="GO:0004427">
    <property type="term" value="F:inorganic diphosphate phosphatase activity"/>
    <property type="evidence" value="ECO:0007669"/>
    <property type="project" value="UniProtKB-EC"/>
</dbReference>
<dbReference type="Pfam" id="PF00571">
    <property type="entry name" value="CBS"/>
    <property type="match status" value="1"/>
</dbReference>
<dbReference type="Gene3D" id="3.40.1390.20">
    <property type="entry name" value="HprK N-terminal domain-like"/>
    <property type="match status" value="1"/>
</dbReference>
<comment type="subunit">
    <text evidence="2">Homohexamer.</text>
</comment>
<protein>
    <recommendedName>
        <fullName evidence="3">inorganic diphosphatase</fullName>
        <ecNumber evidence="3">3.6.1.1</ecNumber>
    </recommendedName>
    <alternativeName>
        <fullName evidence="7">Pyrophosphate phospho-hydrolase</fullName>
    </alternativeName>
</protein>
<dbReference type="InterPro" id="IPR000644">
    <property type="entry name" value="CBS_dom"/>
</dbReference>
<evidence type="ECO:0000256" key="5">
    <source>
        <dbReference type="ARBA" id="ARBA00022801"/>
    </source>
</evidence>
<dbReference type="InterPro" id="IPR038763">
    <property type="entry name" value="DHH_sf"/>
</dbReference>
<evidence type="ECO:0000256" key="4">
    <source>
        <dbReference type="ARBA" id="ARBA00022723"/>
    </source>
</evidence>
<dbReference type="InterPro" id="IPR046342">
    <property type="entry name" value="CBS_dom_sf"/>
</dbReference>
<evidence type="ECO:0000256" key="1">
    <source>
        <dbReference type="ARBA" id="ARBA00001936"/>
    </source>
</evidence>
<keyword evidence="12" id="KW-1185">Reference proteome</keyword>
<sequence>MNDTIFVVGHRNPDTDSVCSALAYARLRSRQGLEGVVAARAGYLNRQTEFVLEQLGAETPQLVSDVVPRVGDVVKQPAVTIQSGAPLVWALDLFHRYDIGLLPIVDSGGIALGMLSLRQVADKFLVGGQEQSMRRILTSPAVLARCLHAERFTADLCGEVQDFDLYVGAMAFKSFCERMAGLDSKRLLVITGDRDDIQLHAAKLGVRLLVVTGGQPLSPEVIDTARQNGVTVLATSFDTATTASLARLSTPVDSLMITDFPMAAMGESLETLRYRLLDSSQPGVLVLDDSGKVLAVATKSTLLQPPPIKLILVDHNELGQAVPGADRVEILEIIDHHRLGNLHTDAPIRFINQPLGSTCSVVAGLYKSAGIVPDAQTAGLLLAGLLSDTVMLKSPTATECDRDLCGWLAALAHLDPQEFGRRMFRAGSALAAYGSMTELILADFKEYSQEGRQFGIGQVEVVSFDEFYEKRARIATSLMELCRDRALDLAGLLVTDIVRATSLLLLAGNSELMVRIGYPRLDDGLFELKGVLSRKKQLLPHVLKILKA</sequence>
<dbReference type="EMBL" id="CP015518">
    <property type="protein sequence ID" value="APG25813.1"/>
    <property type="molecule type" value="Genomic_DNA"/>
</dbReference>
<dbReference type="RefSeq" id="WP_072287655.1">
    <property type="nucleotide sequence ID" value="NZ_CP015455.1"/>
</dbReference>
<evidence type="ECO:0000313" key="12">
    <source>
        <dbReference type="Proteomes" id="UP000182264"/>
    </source>
</evidence>
<evidence type="ECO:0000256" key="2">
    <source>
        <dbReference type="ARBA" id="ARBA00011643"/>
    </source>
</evidence>
<dbReference type="InterPro" id="IPR004097">
    <property type="entry name" value="DHHA2"/>
</dbReference>
<dbReference type="Gene3D" id="3.90.1640.10">
    <property type="entry name" value="inorganic pyrophosphatase (n-terminal core)"/>
    <property type="match status" value="2"/>
</dbReference>
<dbReference type="Pfam" id="PF07085">
    <property type="entry name" value="DRTGG"/>
    <property type="match status" value="1"/>
</dbReference>
<evidence type="ECO:0000256" key="3">
    <source>
        <dbReference type="ARBA" id="ARBA00012146"/>
    </source>
</evidence>
<gene>
    <name evidence="11" type="ORF">A7E75_12930</name>
</gene>
<dbReference type="SMART" id="SM01131">
    <property type="entry name" value="DHHA2"/>
    <property type="match status" value="1"/>
</dbReference>
<dbReference type="EC" id="3.6.1.1" evidence="3"/>
<dbReference type="SMART" id="SM00116">
    <property type="entry name" value="CBS"/>
    <property type="match status" value="1"/>
</dbReference>
<organism evidence="11 12">
    <name type="scientific">Syntrophotalea acetylenica</name>
    <name type="common">Pelobacter acetylenicus</name>
    <dbReference type="NCBI Taxonomy" id="29542"/>
    <lineage>
        <taxon>Bacteria</taxon>
        <taxon>Pseudomonadati</taxon>
        <taxon>Thermodesulfobacteriota</taxon>
        <taxon>Desulfuromonadia</taxon>
        <taxon>Desulfuromonadales</taxon>
        <taxon>Syntrophotaleaceae</taxon>
        <taxon>Syntrophotalea</taxon>
    </lineage>
</organism>
<dbReference type="InterPro" id="IPR010766">
    <property type="entry name" value="DRTGG"/>
</dbReference>
<keyword evidence="9" id="KW-0129">CBS domain</keyword>
<feature type="domain" description="CBS" evidence="10">
    <location>
        <begin position="73"/>
        <end position="130"/>
    </location>
</feature>
<accession>A0A1L3GIQ6</accession>
<dbReference type="Gene3D" id="3.10.310.20">
    <property type="entry name" value="DHHA2 domain"/>
    <property type="match status" value="1"/>
</dbReference>
<keyword evidence="5" id="KW-0378">Hydrolase</keyword>
<evidence type="ECO:0000256" key="8">
    <source>
        <dbReference type="ARBA" id="ARBA00047820"/>
    </source>
</evidence>
<dbReference type="Proteomes" id="UP000182264">
    <property type="component" value="Chromosome"/>
</dbReference>
<evidence type="ECO:0000313" key="11">
    <source>
        <dbReference type="EMBL" id="APG25813.1"/>
    </source>
</evidence>